<comment type="caution">
    <text evidence="1">The sequence shown here is derived from an EMBL/GenBank/DDBJ whole genome shotgun (WGS) entry which is preliminary data.</text>
</comment>
<dbReference type="EMBL" id="CASHSV030000206">
    <property type="protein sequence ID" value="CAJ2655507.1"/>
    <property type="molecule type" value="Genomic_DNA"/>
</dbReference>
<name>A0ACB0KDX4_TRIPR</name>
<evidence type="ECO:0000313" key="1">
    <source>
        <dbReference type="EMBL" id="CAJ2655507.1"/>
    </source>
</evidence>
<reference evidence="1" key="1">
    <citation type="submission" date="2023-10" db="EMBL/GenBank/DDBJ databases">
        <authorList>
            <person name="Rodriguez Cubillos JULIANA M."/>
            <person name="De Vega J."/>
        </authorList>
    </citation>
    <scope>NUCLEOTIDE SEQUENCE</scope>
</reference>
<keyword evidence="2" id="KW-1185">Reference proteome</keyword>
<accession>A0ACB0KDX4</accession>
<protein>
    <submittedName>
        <fullName evidence="1">Uncharacterized protein</fullName>
    </submittedName>
</protein>
<dbReference type="Proteomes" id="UP001177021">
    <property type="component" value="Unassembled WGS sequence"/>
</dbReference>
<gene>
    <name evidence="1" type="ORF">MILVUS5_LOCUS22436</name>
</gene>
<proteinExistence type="predicted"/>
<organism evidence="1 2">
    <name type="scientific">Trifolium pratense</name>
    <name type="common">Red clover</name>
    <dbReference type="NCBI Taxonomy" id="57577"/>
    <lineage>
        <taxon>Eukaryota</taxon>
        <taxon>Viridiplantae</taxon>
        <taxon>Streptophyta</taxon>
        <taxon>Embryophyta</taxon>
        <taxon>Tracheophyta</taxon>
        <taxon>Spermatophyta</taxon>
        <taxon>Magnoliopsida</taxon>
        <taxon>eudicotyledons</taxon>
        <taxon>Gunneridae</taxon>
        <taxon>Pentapetalae</taxon>
        <taxon>rosids</taxon>
        <taxon>fabids</taxon>
        <taxon>Fabales</taxon>
        <taxon>Fabaceae</taxon>
        <taxon>Papilionoideae</taxon>
        <taxon>50 kb inversion clade</taxon>
        <taxon>NPAAA clade</taxon>
        <taxon>Hologalegina</taxon>
        <taxon>IRL clade</taxon>
        <taxon>Trifolieae</taxon>
        <taxon>Trifolium</taxon>
    </lineage>
</organism>
<evidence type="ECO:0000313" key="2">
    <source>
        <dbReference type="Proteomes" id="UP001177021"/>
    </source>
</evidence>
<sequence>MGSMKVVVLLLVMCIVVSPMVEATIYCQIVSDDLGPCIDFLAGGPGPDQQCCDAVIGIDDEATTANDQKDTCRCLAKFASSLYGLFYEKNGAVLFAKCGAKTHYKITLSSSDCDGYSSIKDKEVVADSRLWNILTTI</sequence>